<feature type="domain" description="YjeF C-terminal" evidence="8">
    <location>
        <begin position="1"/>
        <end position="275"/>
    </location>
</feature>
<dbReference type="OrthoDB" id="8110916at2759"/>
<evidence type="ECO:0000256" key="3">
    <source>
        <dbReference type="ARBA" id="ARBA00022857"/>
    </source>
</evidence>
<dbReference type="PROSITE" id="PS51383">
    <property type="entry name" value="YJEF_C_3"/>
    <property type="match status" value="1"/>
</dbReference>
<evidence type="ECO:0000256" key="4">
    <source>
        <dbReference type="ARBA" id="ARBA00023027"/>
    </source>
</evidence>
<feature type="binding site" evidence="7">
    <location>
        <position position="204"/>
    </location>
    <ligand>
        <name>(6S)-NADPHX</name>
        <dbReference type="ChEBI" id="CHEBI:64076"/>
    </ligand>
</feature>
<accession>A0A4C1WZD2</accession>
<evidence type="ECO:0000256" key="1">
    <source>
        <dbReference type="ARBA" id="ARBA00022741"/>
    </source>
</evidence>
<keyword evidence="2 7" id="KW-0067">ATP-binding</keyword>
<feature type="binding site" evidence="7">
    <location>
        <position position="88"/>
    </location>
    <ligand>
        <name>(6S)-NADPHX</name>
        <dbReference type="ChEBI" id="CHEBI:64076"/>
    </ligand>
</feature>
<dbReference type="InterPro" id="IPR029056">
    <property type="entry name" value="Ribokinase-like"/>
</dbReference>
<gene>
    <name evidence="9" type="ORF">EVAR_34235_1</name>
</gene>
<dbReference type="SUPFAM" id="SSF53613">
    <property type="entry name" value="Ribokinase-like"/>
    <property type="match status" value="1"/>
</dbReference>
<dbReference type="Proteomes" id="UP000299102">
    <property type="component" value="Unassembled WGS sequence"/>
</dbReference>
<organism evidence="9 10">
    <name type="scientific">Eumeta variegata</name>
    <name type="common">Bagworm moth</name>
    <name type="synonym">Eumeta japonica</name>
    <dbReference type="NCBI Taxonomy" id="151549"/>
    <lineage>
        <taxon>Eukaryota</taxon>
        <taxon>Metazoa</taxon>
        <taxon>Ecdysozoa</taxon>
        <taxon>Arthropoda</taxon>
        <taxon>Hexapoda</taxon>
        <taxon>Insecta</taxon>
        <taxon>Pterygota</taxon>
        <taxon>Neoptera</taxon>
        <taxon>Endopterygota</taxon>
        <taxon>Lepidoptera</taxon>
        <taxon>Glossata</taxon>
        <taxon>Ditrysia</taxon>
        <taxon>Tineoidea</taxon>
        <taxon>Psychidae</taxon>
        <taxon>Oiketicinae</taxon>
        <taxon>Eumeta</taxon>
    </lineage>
</organism>
<evidence type="ECO:0000313" key="9">
    <source>
        <dbReference type="EMBL" id="GBP55434.1"/>
    </source>
</evidence>
<keyword evidence="4 7" id="KW-0520">NAD</keyword>
<evidence type="ECO:0000256" key="5">
    <source>
        <dbReference type="ARBA" id="ARBA00023239"/>
    </source>
</evidence>
<feature type="binding site" evidence="7">
    <location>
        <begin position="143"/>
        <end position="149"/>
    </location>
    <ligand>
        <name>(6S)-NADPHX</name>
        <dbReference type="ChEBI" id="CHEBI:64076"/>
    </ligand>
</feature>
<evidence type="ECO:0000256" key="7">
    <source>
        <dbReference type="HAMAP-Rule" id="MF_03157"/>
    </source>
</evidence>
<evidence type="ECO:0000259" key="8">
    <source>
        <dbReference type="PROSITE" id="PS51383"/>
    </source>
</evidence>
<keyword evidence="10" id="KW-1185">Reference proteome</keyword>
<keyword evidence="7" id="KW-0597">Phosphoprotein</keyword>
<dbReference type="HAMAP" id="MF_01965">
    <property type="entry name" value="NADHX_dehydratase"/>
    <property type="match status" value="1"/>
</dbReference>
<dbReference type="EMBL" id="BGZK01000668">
    <property type="protein sequence ID" value="GBP55434.1"/>
    <property type="molecule type" value="Genomic_DNA"/>
</dbReference>
<keyword evidence="1 7" id="KW-0547">Nucleotide-binding</keyword>
<dbReference type="InterPro" id="IPR000631">
    <property type="entry name" value="CARKD"/>
</dbReference>
<dbReference type="STRING" id="151549.A0A4C1WZD2"/>
<keyword evidence="5 7" id="KW-0456">Lyase</keyword>
<dbReference type="Gene3D" id="3.40.1190.20">
    <property type="match status" value="1"/>
</dbReference>
<dbReference type="PANTHER" id="PTHR12592">
    <property type="entry name" value="ATP-DEPENDENT (S)-NAD(P)H-HYDRATE DEHYDRATASE FAMILY MEMBER"/>
    <property type="match status" value="1"/>
</dbReference>
<comment type="caution">
    <text evidence="7">Lacks conserved residue(s) required for the propagation of feature annotation.</text>
</comment>
<dbReference type="CDD" id="cd01171">
    <property type="entry name" value="YXKO-related"/>
    <property type="match status" value="1"/>
</dbReference>
<evidence type="ECO:0000256" key="6">
    <source>
        <dbReference type="ARBA" id="ARBA00047472"/>
    </source>
</evidence>
<feature type="binding site" evidence="7">
    <location>
        <begin position="194"/>
        <end position="203"/>
    </location>
    <ligand>
        <name>ATP</name>
        <dbReference type="ChEBI" id="CHEBI:30616"/>
    </ligand>
</feature>
<name>A0A4C1WZD2_EUMVA</name>
<dbReference type="NCBIfam" id="TIGR00196">
    <property type="entry name" value="yjeF_cterm"/>
    <property type="match status" value="1"/>
</dbReference>
<dbReference type="EC" id="4.2.1.93" evidence="7"/>
<reference evidence="9 10" key="1">
    <citation type="journal article" date="2019" name="Commun. Biol.">
        <title>The bagworm genome reveals a unique fibroin gene that provides high tensile strength.</title>
        <authorList>
            <person name="Kono N."/>
            <person name="Nakamura H."/>
            <person name="Ohtoshi R."/>
            <person name="Tomita M."/>
            <person name="Numata K."/>
            <person name="Arakawa K."/>
        </authorList>
    </citation>
    <scope>NUCLEOTIDE SEQUENCE [LARGE SCALE GENOMIC DNA]</scope>
</reference>
<dbReference type="GO" id="GO:0047453">
    <property type="term" value="F:ATP-dependent NAD(P)H-hydrate dehydratase activity"/>
    <property type="evidence" value="ECO:0007669"/>
    <property type="project" value="UniProtKB-UniRule"/>
</dbReference>
<sequence length="281" mass="30592">MKGKSKGEAGKIGVIGGSVEYTGAPYFSAISALKVGADLVYIITTTDAAPIIKTYSPELIVYPFLNEVSAHKIPNLLNKMDVLVIGPGLGREDSTKKMITDILNMCRTIAKPIIIDADGLYIVSKNLSLIRNYPSPGVVLTPNIKEKHHLNKALVKDDNEDLDLGSHVYVLNKGEKDEYHTELSKFRWILNEGGSSRRAGGQGDILSGALGTFFNWALKSKFCGNETDPAVAASVASFAAAKFTRMCNEKAFQVLGRSMTASDMLNQIHFAFEELFENANN</sequence>
<comment type="catalytic activity">
    <reaction evidence="6 7">
        <text>(6S)-NADPHX + ATP = ADP + phosphate + NADPH + H(+)</text>
        <dbReference type="Rhea" id="RHEA:32231"/>
        <dbReference type="ChEBI" id="CHEBI:15378"/>
        <dbReference type="ChEBI" id="CHEBI:30616"/>
        <dbReference type="ChEBI" id="CHEBI:43474"/>
        <dbReference type="ChEBI" id="CHEBI:57783"/>
        <dbReference type="ChEBI" id="CHEBI:64076"/>
        <dbReference type="ChEBI" id="CHEBI:456216"/>
        <dbReference type="EC" id="4.2.1.93"/>
    </reaction>
</comment>
<dbReference type="AlphaFoldDB" id="A0A4C1WZD2"/>
<dbReference type="GO" id="GO:0046496">
    <property type="term" value="P:nicotinamide nucleotide metabolic process"/>
    <property type="evidence" value="ECO:0007669"/>
    <property type="project" value="UniProtKB-UniRule"/>
</dbReference>
<comment type="caution">
    <text evidence="9">The sequence shown here is derived from an EMBL/GenBank/DDBJ whole genome shotgun (WGS) entry which is preliminary data.</text>
</comment>
<dbReference type="Pfam" id="PF01256">
    <property type="entry name" value="Carb_kinase"/>
    <property type="match status" value="1"/>
</dbReference>
<comment type="cofactor">
    <cofactor evidence="7">
        <name>Mg(2+)</name>
        <dbReference type="ChEBI" id="CHEBI:18420"/>
    </cofactor>
</comment>
<protein>
    <recommendedName>
        <fullName evidence="7">ATP-dependent (S)-NAD(P)H-hydrate dehydratase</fullName>
        <ecNumber evidence="7">4.2.1.93</ecNumber>
    </recommendedName>
    <alternativeName>
        <fullName evidence="7">ATP-dependent NAD(P)HX dehydratase</fullName>
    </alternativeName>
</protein>
<comment type="similarity">
    <text evidence="7">Belongs to the NnrD/CARKD family.</text>
</comment>
<keyword evidence="3" id="KW-0521">NADP</keyword>
<dbReference type="GO" id="GO:0110051">
    <property type="term" value="P:metabolite repair"/>
    <property type="evidence" value="ECO:0007669"/>
    <property type="project" value="TreeGrafter"/>
</dbReference>
<comment type="function">
    <text evidence="7">Catalyzes the dehydration of the S-form of NAD(P)HX at the expense of ATP, which is converted to ADP. Together with NAD(P)HX epimerase, which catalyzes the epimerization of the S- and R-forms, the enzyme allows the repair of both epimers of NAD(P)HX, a damaged form of NAD(P)H that is a result of enzymatic or heat-dependent hydration.</text>
</comment>
<dbReference type="GO" id="GO:0005524">
    <property type="term" value="F:ATP binding"/>
    <property type="evidence" value="ECO:0007669"/>
    <property type="project" value="UniProtKB-KW"/>
</dbReference>
<comment type="catalytic activity">
    <reaction evidence="7">
        <text>(6S)-NADHX + ATP = ADP + phosphate + NADH + H(+)</text>
        <dbReference type="Rhea" id="RHEA:19017"/>
        <dbReference type="ChEBI" id="CHEBI:15378"/>
        <dbReference type="ChEBI" id="CHEBI:30616"/>
        <dbReference type="ChEBI" id="CHEBI:43474"/>
        <dbReference type="ChEBI" id="CHEBI:57945"/>
        <dbReference type="ChEBI" id="CHEBI:64074"/>
        <dbReference type="ChEBI" id="CHEBI:456216"/>
        <dbReference type="EC" id="4.2.1.93"/>
    </reaction>
</comment>
<dbReference type="PANTHER" id="PTHR12592:SF0">
    <property type="entry name" value="ATP-DEPENDENT (S)-NAD(P)H-HYDRATE DEHYDRATASE"/>
    <property type="match status" value="1"/>
</dbReference>
<evidence type="ECO:0000313" key="10">
    <source>
        <dbReference type="Proteomes" id="UP000299102"/>
    </source>
</evidence>
<proteinExistence type="inferred from homology"/>
<evidence type="ECO:0000256" key="2">
    <source>
        <dbReference type="ARBA" id="ARBA00022840"/>
    </source>
</evidence>